<comment type="caution">
    <text evidence="2">The sequence shown here is derived from an EMBL/GenBank/DDBJ whole genome shotgun (WGS) entry which is preliminary data.</text>
</comment>
<accession>A0AA40CDE1</accession>
<dbReference type="PANTHER" id="PTHR38166">
    <property type="entry name" value="C2H2-TYPE DOMAIN-CONTAINING PROTEIN-RELATED"/>
    <property type="match status" value="1"/>
</dbReference>
<reference evidence="2" key="1">
    <citation type="submission" date="2023-06" db="EMBL/GenBank/DDBJ databases">
        <title>Genome-scale phylogeny and comparative genomics of the fungal order Sordariales.</title>
        <authorList>
            <consortium name="Lawrence Berkeley National Laboratory"/>
            <person name="Hensen N."/>
            <person name="Bonometti L."/>
            <person name="Westerberg I."/>
            <person name="Brannstrom I.O."/>
            <person name="Guillou S."/>
            <person name="Cros-Aarteil S."/>
            <person name="Calhoun S."/>
            <person name="Haridas S."/>
            <person name="Kuo A."/>
            <person name="Mondo S."/>
            <person name="Pangilinan J."/>
            <person name="Riley R."/>
            <person name="LaButti K."/>
            <person name="Andreopoulos B."/>
            <person name="Lipzen A."/>
            <person name="Chen C."/>
            <person name="Yanf M."/>
            <person name="Daum C."/>
            <person name="Ng V."/>
            <person name="Clum A."/>
            <person name="Steindorff A."/>
            <person name="Ohm R."/>
            <person name="Martin F."/>
            <person name="Silar P."/>
            <person name="Natvig D."/>
            <person name="Lalanne C."/>
            <person name="Gautier V."/>
            <person name="Ament-velasquez S.L."/>
            <person name="Kruys A."/>
            <person name="Hutchinson M.I."/>
            <person name="Powell A.J."/>
            <person name="Barry K."/>
            <person name="Miller A.N."/>
            <person name="Grigoriev I.V."/>
            <person name="Debuchy R."/>
            <person name="Gladieux P."/>
            <person name="Thoren M.H."/>
            <person name="Johannesson H."/>
        </authorList>
    </citation>
    <scope>NUCLEOTIDE SEQUENCE</scope>
    <source>
        <strain evidence="2">SMH3391-2</strain>
    </source>
</reference>
<feature type="region of interest" description="Disordered" evidence="1">
    <location>
        <begin position="43"/>
        <end position="107"/>
    </location>
</feature>
<evidence type="ECO:0000313" key="3">
    <source>
        <dbReference type="Proteomes" id="UP001174934"/>
    </source>
</evidence>
<dbReference type="Proteomes" id="UP001174934">
    <property type="component" value="Unassembled WGS sequence"/>
</dbReference>
<evidence type="ECO:0000313" key="2">
    <source>
        <dbReference type="EMBL" id="KAK0634327.1"/>
    </source>
</evidence>
<keyword evidence="3" id="KW-1185">Reference proteome</keyword>
<dbReference type="AlphaFoldDB" id="A0AA40CDE1"/>
<dbReference type="EMBL" id="JAULSR010000001">
    <property type="protein sequence ID" value="KAK0634327.1"/>
    <property type="molecule type" value="Genomic_DNA"/>
</dbReference>
<proteinExistence type="predicted"/>
<evidence type="ECO:0008006" key="4">
    <source>
        <dbReference type="Google" id="ProtNLM"/>
    </source>
</evidence>
<protein>
    <recommendedName>
        <fullName evidence="4">C2H2-type domain-containing protein</fullName>
    </recommendedName>
</protein>
<organism evidence="2 3">
    <name type="scientific">Bombardia bombarda</name>
    <dbReference type="NCBI Taxonomy" id="252184"/>
    <lineage>
        <taxon>Eukaryota</taxon>
        <taxon>Fungi</taxon>
        <taxon>Dikarya</taxon>
        <taxon>Ascomycota</taxon>
        <taxon>Pezizomycotina</taxon>
        <taxon>Sordariomycetes</taxon>
        <taxon>Sordariomycetidae</taxon>
        <taxon>Sordariales</taxon>
        <taxon>Lasiosphaeriaceae</taxon>
        <taxon>Bombardia</taxon>
    </lineage>
</organism>
<dbReference type="PANTHER" id="PTHR38166:SF1">
    <property type="entry name" value="C2H2-TYPE DOMAIN-CONTAINING PROTEIN"/>
    <property type="match status" value="1"/>
</dbReference>
<evidence type="ECO:0000256" key="1">
    <source>
        <dbReference type="SAM" id="MobiDB-lite"/>
    </source>
</evidence>
<gene>
    <name evidence="2" type="ORF">B0T17DRAFT_2464</name>
</gene>
<name>A0AA40CDE1_9PEZI</name>
<feature type="region of interest" description="Disordered" evidence="1">
    <location>
        <begin position="224"/>
        <end position="252"/>
    </location>
</feature>
<feature type="compositionally biased region" description="Gly residues" evidence="1">
    <location>
        <begin position="78"/>
        <end position="88"/>
    </location>
</feature>
<sequence>MDSYDSGSNLPPAESLVSRRKKAIVAKSMAIFESHLNKWLDTTLLDQQPGKGGSGSSGGRRKRARASDDQDSAVEDCCGGGADKGSGGVNPKNTKKRLRRSEPVAAVPAAPRRRFACPFSKHDPARYKSVKTCCGPGWTDVHRVKEHIYRRHTLKNVCPRCLDRFDSNDDLKRHQRAETPCRLEKVNVPEAINDEQEITLRQRAKANCSDEEKWREMYRVIFPSESDKDDDSNGNGKEKDKDGHIPSPFKNTNHRSIRPLMCFHQPWLTQC</sequence>
<feature type="region of interest" description="Disordered" evidence="1">
    <location>
        <begin position="1"/>
        <end position="20"/>
    </location>
</feature>